<protein>
    <submittedName>
        <fullName evidence="1">Uncharacterized protein</fullName>
    </submittedName>
</protein>
<dbReference type="Proteomes" id="UP000805193">
    <property type="component" value="Unassembled WGS sequence"/>
</dbReference>
<proteinExistence type="predicted"/>
<sequence>MVMDGRNVSRMLPGLLCADDIVLTLGLRFSAQKCAVLRWGCLGGRTESEPVTLLGKDIPFLYHRLGVQLSTGPDCLAGYEHRVREKALRGQRVLKAFGRPTEWRLALLAHGTPPNEAVQGDVEWSSFEAPEAVTKKSFEVRARTLGEERQVHRTQKCPLYTGAATRWTRESLYAVGQVWVPLPVIDRQEETSMGWRELREQVSAAETRM</sequence>
<gene>
    <name evidence="1" type="ORF">HPB47_004139</name>
</gene>
<organism evidence="1 2">
    <name type="scientific">Ixodes persulcatus</name>
    <name type="common">Taiga tick</name>
    <dbReference type="NCBI Taxonomy" id="34615"/>
    <lineage>
        <taxon>Eukaryota</taxon>
        <taxon>Metazoa</taxon>
        <taxon>Ecdysozoa</taxon>
        <taxon>Arthropoda</taxon>
        <taxon>Chelicerata</taxon>
        <taxon>Arachnida</taxon>
        <taxon>Acari</taxon>
        <taxon>Parasitiformes</taxon>
        <taxon>Ixodida</taxon>
        <taxon>Ixodoidea</taxon>
        <taxon>Ixodidae</taxon>
        <taxon>Ixodinae</taxon>
        <taxon>Ixodes</taxon>
    </lineage>
</organism>
<accession>A0AC60PGK2</accession>
<reference evidence="1 2" key="1">
    <citation type="journal article" date="2020" name="Cell">
        <title>Large-Scale Comparative Analyses of Tick Genomes Elucidate Their Genetic Diversity and Vector Capacities.</title>
        <authorList>
            <consortium name="Tick Genome and Microbiome Consortium (TIGMIC)"/>
            <person name="Jia N."/>
            <person name="Wang J."/>
            <person name="Shi W."/>
            <person name="Du L."/>
            <person name="Sun Y."/>
            <person name="Zhan W."/>
            <person name="Jiang J.F."/>
            <person name="Wang Q."/>
            <person name="Zhang B."/>
            <person name="Ji P."/>
            <person name="Bell-Sakyi L."/>
            <person name="Cui X.M."/>
            <person name="Yuan T.T."/>
            <person name="Jiang B.G."/>
            <person name="Yang W.F."/>
            <person name="Lam T.T."/>
            <person name="Chang Q.C."/>
            <person name="Ding S.J."/>
            <person name="Wang X.J."/>
            <person name="Zhu J.G."/>
            <person name="Ruan X.D."/>
            <person name="Zhao L."/>
            <person name="Wei J.T."/>
            <person name="Ye R.Z."/>
            <person name="Que T.C."/>
            <person name="Du C.H."/>
            <person name="Zhou Y.H."/>
            <person name="Cheng J.X."/>
            <person name="Dai P.F."/>
            <person name="Guo W.B."/>
            <person name="Han X.H."/>
            <person name="Huang E.J."/>
            <person name="Li L.F."/>
            <person name="Wei W."/>
            <person name="Gao Y.C."/>
            <person name="Liu J.Z."/>
            <person name="Shao H.Z."/>
            <person name="Wang X."/>
            <person name="Wang C.C."/>
            <person name="Yang T.C."/>
            <person name="Huo Q.B."/>
            <person name="Li W."/>
            <person name="Chen H.Y."/>
            <person name="Chen S.E."/>
            <person name="Zhou L.G."/>
            <person name="Ni X.B."/>
            <person name="Tian J.H."/>
            <person name="Sheng Y."/>
            <person name="Liu T."/>
            <person name="Pan Y.S."/>
            <person name="Xia L.Y."/>
            <person name="Li J."/>
            <person name="Zhao F."/>
            <person name="Cao W.C."/>
        </authorList>
    </citation>
    <scope>NUCLEOTIDE SEQUENCE [LARGE SCALE GENOMIC DNA]</scope>
    <source>
        <strain evidence="1">Iper-2018</strain>
    </source>
</reference>
<evidence type="ECO:0000313" key="2">
    <source>
        <dbReference type="Proteomes" id="UP000805193"/>
    </source>
</evidence>
<keyword evidence="2" id="KW-1185">Reference proteome</keyword>
<evidence type="ECO:0000313" key="1">
    <source>
        <dbReference type="EMBL" id="KAG0419394.1"/>
    </source>
</evidence>
<name>A0AC60PGK2_IXOPE</name>
<dbReference type="EMBL" id="JABSTQ010010629">
    <property type="protein sequence ID" value="KAG0419394.1"/>
    <property type="molecule type" value="Genomic_DNA"/>
</dbReference>
<comment type="caution">
    <text evidence="1">The sequence shown here is derived from an EMBL/GenBank/DDBJ whole genome shotgun (WGS) entry which is preliminary data.</text>
</comment>